<sequence length="1211" mass="132183">MSATAQSNTLPRSSSSTRRPPSSAYEYNTSPANPTNIAATVDNRDRPHRAHSVLHRNAPPSSPRRSMSASRAPASAHHSRSPSANLEKVARQDFEQTNLPGQQSASPRRSESQDPSAGNTPAHLSRSESTRQSSGHGRTQSRYKDQTTPASTSGGGSNSNHSHHASESRAAAPPTQLRRRTTIDAQTGHWELGKTIGAGSMGKVKLARNKATGEQVAVKIVPRQSTEGEHRTQADRDRADRSKEVRTAREAAIVTLVDHPYICGMRDVVRTGYHWYMLFEYVNGGQMLDYIISHGRLKEKQARKFGRQIASALDYCHRNSIVHRDLKIENILISNNGDIKIIDFGLSNLFSPRDHLKTFCGSLYFAAPELLQAKAYTGPEVDVWSFGIVLYVLVCGKVPFDDQSMPQLHAKIKKGVVEYPPWLTPECRGLIARMLMTNPSERATMHEIMNHPWMTKGFSGPPENHLPERKPVQLPLDPEVVAKMTGFDFGNSKYITEQLTAVIESEDYQRAVRLMEKRMSQPNPESEQKRGVFGFYKRRGSTTSKDTLNTPSVEAIQSGTDPINAYSPFLSVYYLAREKIEREAREKNPGALALPQSPDEKPLQIPSVTTPPVAHTNSQTYEMAGEKPTGGRSRPRARTHGEDEIADGIQNIDVNAAPSPLNANPTIIEPSAEQQSKGHSRKESTAAGILRRFSKRSSVGDRLSHPPAALAAYSKDSNSESPRKSIGLLRTRDNSQNRESTGTAAGDASFAKQAGLLSPPAGDDTPPGSSAVEPQQAQVKRHGLGRSVSVNSSDIRRRLSRRGASEGSAEQQQQQRINQQARPQPSSSLEPSGQDIASDAERSSSRPHTTIGMASRARSMGHGSSNQHSRKESLPSSAMLRSQQGRPTSMISSSKRESSQFPTSTLPRPQDVREETDQEIEEEEIGSTHDRRGSRTRQSHKTGDADDYDEDAPSMKPVYLKGLFSSSTTTSRPLPVIRADIIRVLRELDVEFREIRGGFSCRHWPSIVVGNNSPDEKSVNATAGEDGATPRSPPQSPPHQAASIDGSTGGGSTGHRRKISFAGFRASTSADRPPPSNTSASQPPNDDNIYSGPSDVDYSEDETGHLPSSTRPQAQQPSRTKRYSRIIGGSSTPVPRDASASAGGSNAMHAVGETSTHVHSDLGAAMTALRFEIILVKVPLLQLHGIQFKKVDGGTWQYKAMAQRILGGLRL</sequence>
<feature type="compositionally biased region" description="Polar residues" evidence="14">
    <location>
        <begin position="25"/>
        <end position="38"/>
    </location>
</feature>
<dbReference type="GO" id="GO:0005524">
    <property type="term" value="F:ATP binding"/>
    <property type="evidence" value="ECO:0007669"/>
    <property type="project" value="UniProtKB-UniRule"/>
</dbReference>
<feature type="compositionally biased region" description="Basic and acidic residues" evidence="14">
    <location>
        <begin position="226"/>
        <end position="244"/>
    </location>
</feature>
<evidence type="ECO:0000256" key="12">
    <source>
        <dbReference type="ARBA" id="ARBA00048679"/>
    </source>
</evidence>
<evidence type="ECO:0000256" key="5">
    <source>
        <dbReference type="ARBA" id="ARBA00022527"/>
    </source>
</evidence>
<dbReference type="PROSITE" id="PS00108">
    <property type="entry name" value="PROTEIN_KINASE_ST"/>
    <property type="match status" value="1"/>
</dbReference>
<dbReference type="GO" id="GO:0005737">
    <property type="term" value="C:cytoplasm"/>
    <property type="evidence" value="ECO:0007669"/>
    <property type="project" value="UniProtKB-SubCell"/>
</dbReference>
<keyword evidence="10 13" id="KW-0067">ATP-binding</keyword>
<feature type="compositionally biased region" description="Acidic residues" evidence="14">
    <location>
        <begin position="916"/>
        <end position="925"/>
    </location>
</feature>
<evidence type="ECO:0000259" key="15">
    <source>
        <dbReference type="PROSITE" id="PS50011"/>
    </source>
</evidence>
<dbReference type="InterPro" id="IPR011009">
    <property type="entry name" value="Kinase-like_dom_sf"/>
</dbReference>
<evidence type="ECO:0000256" key="14">
    <source>
        <dbReference type="SAM" id="MobiDB-lite"/>
    </source>
</evidence>
<feature type="region of interest" description="Disordered" evidence="14">
    <location>
        <begin position="1003"/>
        <end position="1147"/>
    </location>
</feature>
<dbReference type="GO" id="GO:0071944">
    <property type="term" value="C:cell periphery"/>
    <property type="evidence" value="ECO:0007669"/>
    <property type="project" value="UniProtKB-ARBA"/>
</dbReference>
<dbReference type="GO" id="GO:0000226">
    <property type="term" value="P:microtubule cytoskeleton organization"/>
    <property type="evidence" value="ECO:0007669"/>
    <property type="project" value="TreeGrafter"/>
</dbReference>
<dbReference type="EC" id="2.7.11.1" evidence="3"/>
<evidence type="ECO:0000256" key="7">
    <source>
        <dbReference type="ARBA" id="ARBA00022679"/>
    </source>
</evidence>
<dbReference type="Pfam" id="PF02149">
    <property type="entry name" value="KA1"/>
    <property type="match status" value="1"/>
</dbReference>
<feature type="domain" description="KA1" evidence="16">
    <location>
        <begin position="1162"/>
        <end position="1211"/>
    </location>
</feature>
<evidence type="ECO:0000313" key="18">
    <source>
        <dbReference type="RefSeq" id="XP_033457922.1"/>
    </source>
</evidence>
<feature type="compositionally biased region" description="Polar residues" evidence="14">
    <location>
        <begin position="130"/>
        <end position="140"/>
    </location>
</feature>
<feature type="region of interest" description="Disordered" evidence="14">
    <location>
        <begin position="590"/>
        <end position="639"/>
    </location>
</feature>
<reference evidence="18" key="1">
    <citation type="submission" date="2020-01" db="EMBL/GenBank/DDBJ databases">
        <authorList>
            <consortium name="DOE Joint Genome Institute"/>
            <person name="Haridas S."/>
            <person name="Albert R."/>
            <person name="Binder M."/>
            <person name="Bloem J."/>
            <person name="Labutti K."/>
            <person name="Salamov A."/>
            <person name="Andreopoulos B."/>
            <person name="Baker S.E."/>
            <person name="Barry K."/>
            <person name="Bills G."/>
            <person name="Bluhm B.H."/>
            <person name="Cannon C."/>
            <person name="Castanera R."/>
            <person name="Culley D.E."/>
            <person name="Daum C."/>
            <person name="Ezra D."/>
            <person name="Gonzalez J.B."/>
            <person name="Henrissat B."/>
            <person name="Kuo A."/>
            <person name="Liang C."/>
            <person name="Lipzen A."/>
            <person name="Lutzoni F."/>
            <person name="Magnuson J."/>
            <person name="Mondo S."/>
            <person name="Nolan M."/>
            <person name="Ohm R."/>
            <person name="Pangilinan J."/>
            <person name="Park H.-J."/>
            <person name="Ramirez L."/>
            <person name="Alfaro M."/>
            <person name="Sun H."/>
            <person name="Tritt A."/>
            <person name="Yoshinaga Y."/>
            <person name="Zwiers L.-H."/>
            <person name="Turgeon B.G."/>
            <person name="Goodwin S.B."/>
            <person name="Spatafora J.W."/>
            <person name="Crous P.W."/>
            <person name="Grigoriev I.V."/>
        </authorList>
    </citation>
    <scope>NUCLEOTIDE SEQUENCE</scope>
    <source>
        <strain evidence="18">CBS 342.82</strain>
    </source>
</reference>
<comment type="catalytic activity">
    <reaction evidence="11">
        <text>L-threonyl-[protein] + ATP = O-phospho-L-threonyl-[protein] + ADP + H(+)</text>
        <dbReference type="Rhea" id="RHEA:46608"/>
        <dbReference type="Rhea" id="RHEA-COMP:11060"/>
        <dbReference type="Rhea" id="RHEA-COMP:11605"/>
        <dbReference type="ChEBI" id="CHEBI:15378"/>
        <dbReference type="ChEBI" id="CHEBI:30013"/>
        <dbReference type="ChEBI" id="CHEBI:30616"/>
        <dbReference type="ChEBI" id="CHEBI:61977"/>
        <dbReference type="ChEBI" id="CHEBI:456216"/>
        <dbReference type="EC" id="2.7.11.1"/>
    </reaction>
</comment>
<comment type="catalytic activity">
    <reaction evidence="12">
        <text>L-seryl-[protein] + ATP = O-phospho-L-seryl-[protein] + ADP + H(+)</text>
        <dbReference type="Rhea" id="RHEA:17989"/>
        <dbReference type="Rhea" id="RHEA-COMP:9863"/>
        <dbReference type="Rhea" id="RHEA-COMP:11604"/>
        <dbReference type="ChEBI" id="CHEBI:15378"/>
        <dbReference type="ChEBI" id="CHEBI:29999"/>
        <dbReference type="ChEBI" id="CHEBI:30616"/>
        <dbReference type="ChEBI" id="CHEBI:83421"/>
        <dbReference type="ChEBI" id="CHEBI:456216"/>
        <dbReference type="EC" id="2.7.11.1"/>
    </reaction>
</comment>
<dbReference type="GO" id="GO:0035556">
    <property type="term" value="P:intracellular signal transduction"/>
    <property type="evidence" value="ECO:0007669"/>
    <property type="project" value="TreeGrafter"/>
</dbReference>
<dbReference type="OrthoDB" id="1928777at2759"/>
<organism evidence="18">
    <name type="scientific">Dissoconium aciculare CBS 342.82</name>
    <dbReference type="NCBI Taxonomy" id="1314786"/>
    <lineage>
        <taxon>Eukaryota</taxon>
        <taxon>Fungi</taxon>
        <taxon>Dikarya</taxon>
        <taxon>Ascomycota</taxon>
        <taxon>Pezizomycotina</taxon>
        <taxon>Dothideomycetes</taxon>
        <taxon>Dothideomycetidae</taxon>
        <taxon>Mycosphaerellales</taxon>
        <taxon>Dissoconiaceae</taxon>
        <taxon>Dissoconium</taxon>
    </lineage>
</organism>
<feature type="compositionally biased region" description="Polar residues" evidence="14">
    <location>
        <begin position="1"/>
        <end position="10"/>
    </location>
</feature>
<dbReference type="Pfam" id="PF00069">
    <property type="entry name" value="Pkinase"/>
    <property type="match status" value="1"/>
</dbReference>
<protein>
    <recommendedName>
        <fullName evidence="3">non-specific serine/threonine protein kinase</fullName>
        <ecNumber evidence="3">2.7.11.1</ecNumber>
    </recommendedName>
</protein>
<dbReference type="Proteomes" id="UP000504637">
    <property type="component" value="Unplaced"/>
</dbReference>
<evidence type="ECO:0000256" key="11">
    <source>
        <dbReference type="ARBA" id="ARBA00047899"/>
    </source>
</evidence>
<dbReference type="PANTHER" id="PTHR24346:SF82">
    <property type="entry name" value="KP78A-RELATED"/>
    <property type="match status" value="1"/>
</dbReference>
<feature type="compositionally biased region" description="Low complexity" evidence="14">
    <location>
        <begin position="805"/>
        <end position="825"/>
    </location>
</feature>
<comment type="subcellular location">
    <subcellularLocation>
        <location evidence="1">Cytoplasm</location>
    </subcellularLocation>
</comment>
<dbReference type="Gene3D" id="1.10.510.10">
    <property type="entry name" value="Transferase(Phosphotransferase) domain 1"/>
    <property type="match status" value="1"/>
</dbReference>
<reference evidence="18" key="3">
    <citation type="submission" date="2025-08" db="UniProtKB">
        <authorList>
            <consortium name="RefSeq"/>
        </authorList>
    </citation>
    <scope>IDENTIFICATION</scope>
    <source>
        <strain evidence="18">CBS 342.82</strain>
    </source>
</reference>
<dbReference type="PANTHER" id="PTHR24346">
    <property type="entry name" value="MAP/MICROTUBULE AFFINITY-REGULATING KINASE"/>
    <property type="match status" value="1"/>
</dbReference>
<keyword evidence="8 13" id="KW-0547">Nucleotide-binding</keyword>
<dbReference type="GO" id="GO:0004674">
    <property type="term" value="F:protein serine/threonine kinase activity"/>
    <property type="evidence" value="ECO:0007669"/>
    <property type="project" value="UniProtKB-KW"/>
</dbReference>
<evidence type="ECO:0000256" key="3">
    <source>
        <dbReference type="ARBA" id="ARBA00012513"/>
    </source>
</evidence>
<dbReference type="InterPro" id="IPR000719">
    <property type="entry name" value="Prot_kinase_dom"/>
</dbReference>
<feature type="region of interest" description="Disordered" evidence="14">
    <location>
        <begin position="1"/>
        <end position="190"/>
    </location>
</feature>
<evidence type="ECO:0000256" key="9">
    <source>
        <dbReference type="ARBA" id="ARBA00022777"/>
    </source>
</evidence>
<feature type="compositionally biased region" description="Polar residues" evidence="14">
    <location>
        <begin position="606"/>
        <end position="621"/>
    </location>
</feature>
<feature type="binding site" evidence="13">
    <location>
        <position position="219"/>
    </location>
    <ligand>
        <name>ATP</name>
        <dbReference type="ChEBI" id="CHEBI:30616"/>
    </ligand>
</feature>
<evidence type="ECO:0000256" key="13">
    <source>
        <dbReference type="PROSITE-ProRule" id="PRU10141"/>
    </source>
</evidence>
<feature type="region of interest" description="Disordered" evidence="14">
    <location>
        <begin position="221"/>
        <end position="244"/>
    </location>
</feature>
<evidence type="ECO:0000259" key="16">
    <source>
        <dbReference type="PROSITE" id="PS50032"/>
    </source>
</evidence>
<evidence type="ECO:0000256" key="8">
    <source>
        <dbReference type="ARBA" id="ARBA00022741"/>
    </source>
</evidence>
<keyword evidence="9" id="KW-0418">Kinase</keyword>
<evidence type="ECO:0000256" key="10">
    <source>
        <dbReference type="ARBA" id="ARBA00022840"/>
    </source>
</evidence>
<feature type="compositionally biased region" description="Polar residues" evidence="14">
    <location>
        <begin position="1106"/>
        <end position="1118"/>
    </location>
</feature>
<reference evidence="18" key="2">
    <citation type="submission" date="2020-04" db="EMBL/GenBank/DDBJ databases">
        <authorList>
            <consortium name="NCBI Genome Project"/>
        </authorList>
    </citation>
    <scope>NUCLEOTIDE SEQUENCE</scope>
    <source>
        <strain evidence="18">CBS 342.82</strain>
    </source>
</reference>
<dbReference type="InterPro" id="IPR008271">
    <property type="entry name" value="Ser/Thr_kinase_AS"/>
</dbReference>
<keyword evidence="17" id="KW-1185">Reference proteome</keyword>
<accession>A0A6J3LYP7</accession>
<evidence type="ECO:0000256" key="1">
    <source>
        <dbReference type="ARBA" id="ARBA00004496"/>
    </source>
</evidence>
<feature type="compositionally biased region" description="Polar residues" evidence="14">
    <location>
        <begin position="95"/>
        <end position="119"/>
    </location>
</feature>
<feature type="domain" description="Protein kinase" evidence="15">
    <location>
        <begin position="190"/>
        <end position="454"/>
    </location>
</feature>
<feature type="compositionally biased region" description="Polar residues" evidence="14">
    <location>
        <begin position="874"/>
        <end position="907"/>
    </location>
</feature>
<keyword evidence="6" id="KW-0597">Phosphoprotein</keyword>
<dbReference type="PROSITE" id="PS00107">
    <property type="entry name" value="PROTEIN_KINASE_ATP"/>
    <property type="match status" value="1"/>
</dbReference>
<dbReference type="InterPro" id="IPR017441">
    <property type="entry name" value="Protein_kinase_ATP_BS"/>
</dbReference>
<dbReference type="CDD" id="cd14077">
    <property type="entry name" value="STKc_Kin1_2"/>
    <property type="match status" value="1"/>
</dbReference>
<dbReference type="RefSeq" id="XP_033457922.1">
    <property type="nucleotide sequence ID" value="XM_033605251.1"/>
</dbReference>
<feature type="compositionally biased region" description="Low complexity" evidence="14">
    <location>
        <begin position="55"/>
        <end position="84"/>
    </location>
</feature>
<comment type="similarity">
    <text evidence="2">Belongs to the protein kinase superfamily. CAMK Ser/Thr protein kinase family. NIM1 subfamily.</text>
</comment>
<evidence type="ECO:0000256" key="2">
    <source>
        <dbReference type="ARBA" id="ARBA00010791"/>
    </source>
</evidence>
<feature type="region of interest" description="Disordered" evidence="14">
    <location>
        <begin position="655"/>
        <end position="953"/>
    </location>
</feature>
<evidence type="ECO:0000256" key="4">
    <source>
        <dbReference type="ARBA" id="ARBA00022490"/>
    </source>
</evidence>
<evidence type="ECO:0000256" key="6">
    <source>
        <dbReference type="ARBA" id="ARBA00022553"/>
    </source>
</evidence>
<dbReference type="GeneID" id="54363051"/>
<dbReference type="SMART" id="SM00220">
    <property type="entry name" value="S_TKc"/>
    <property type="match status" value="1"/>
</dbReference>
<dbReference type="SUPFAM" id="SSF56112">
    <property type="entry name" value="Protein kinase-like (PK-like)"/>
    <property type="match status" value="1"/>
</dbReference>
<dbReference type="InterPro" id="IPR028375">
    <property type="entry name" value="KA1/Ssp2_C"/>
</dbReference>
<gene>
    <name evidence="18" type="ORF">K489DRAFT_381933</name>
</gene>
<dbReference type="AlphaFoldDB" id="A0A6J3LYP7"/>
<keyword evidence="4" id="KW-0963">Cytoplasm</keyword>
<dbReference type="FunFam" id="1.10.510.10:FF:000333">
    <property type="entry name" value="Non-specific serine/threonine protein kinase"/>
    <property type="match status" value="1"/>
</dbReference>
<feature type="compositionally biased region" description="Low complexity" evidence="14">
    <location>
        <begin position="11"/>
        <end position="23"/>
    </location>
</feature>
<keyword evidence="5" id="KW-0723">Serine/threonine-protein kinase</keyword>
<dbReference type="Gene3D" id="3.30.310.80">
    <property type="entry name" value="Kinase associated domain 1, KA1"/>
    <property type="match status" value="1"/>
</dbReference>
<dbReference type="SUPFAM" id="SSF103243">
    <property type="entry name" value="KA1-like"/>
    <property type="match status" value="1"/>
</dbReference>
<proteinExistence type="inferred from homology"/>
<dbReference type="PROSITE" id="PS50011">
    <property type="entry name" value="PROTEIN_KINASE_DOM"/>
    <property type="match status" value="1"/>
</dbReference>
<name>A0A6J3LYP7_9PEZI</name>
<dbReference type="InterPro" id="IPR001772">
    <property type="entry name" value="KA1_dom"/>
</dbReference>
<dbReference type="PROSITE" id="PS50032">
    <property type="entry name" value="KA1"/>
    <property type="match status" value="1"/>
</dbReference>
<keyword evidence="7" id="KW-0808">Transferase</keyword>
<evidence type="ECO:0000313" key="17">
    <source>
        <dbReference type="Proteomes" id="UP000504637"/>
    </source>
</evidence>